<proteinExistence type="predicted"/>
<name>A0AAV7JTU8_9METZ</name>
<comment type="caution">
    <text evidence="1">The sequence shown here is derived from an EMBL/GenBank/DDBJ whole genome shotgun (WGS) entry which is preliminary data.</text>
</comment>
<evidence type="ECO:0000313" key="2">
    <source>
        <dbReference type="Proteomes" id="UP001165289"/>
    </source>
</evidence>
<evidence type="ECO:0000313" key="1">
    <source>
        <dbReference type="EMBL" id="KAI6651821.1"/>
    </source>
</evidence>
<gene>
    <name evidence="1" type="ORF">LOD99_4700</name>
</gene>
<dbReference type="Proteomes" id="UP001165289">
    <property type="component" value="Unassembled WGS sequence"/>
</dbReference>
<dbReference type="AlphaFoldDB" id="A0AAV7JTU8"/>
<keyword evidence="2" id="KW-1185">Reference proteome</keyword>
<protein>
    <submittedName>
        <fullName evidence="1">Uncharacterized protein</fullName>
    </submittedName>
</protein>
<dbReference type="EMBL" id="JAKMXF010000301">
    <property type="protein sequence ID" value="KAI6651821.1"/>
    <property type="molecule type" value="Genomic_DNA"/>
</dbReference>
<accession>A0AAV7JTU8</accession>
<sequence length="334" mass="39032">MISSDHGTAEITHFLNKWVLTCKAVLHKDLKIEHIEMDHSWAIMHSTCLAFNRLSMSLYLAQCWEIVNNKTTTKSDIPTVLHLCSAHILHRISCRLDRINKLDKKVKRLVLHSFGTMVKSSNIEEISLVFESLCILLTTELRLPQVIKSLVDLEKLVKGNFESKCSENFYIDDYPENAEGNTYRKTSPFGRYFEECYSNAIVKFPERKQLVPNQNGCYCPEILEYILTYYMPLLPLWSGIILSKVNINAISTDSNAEVENWFKIVKHCIFKSQNNIRVGDFMRCLFTYIRDRLASFEFAFQPLGHKVFKVKENCERLLRRRNLEKFGEKEEKQK</sequence>
<reference evidence="1 2" key="1">
    <citation type="journal article" date="2023" name="BMC Biol.">
        <title>The compact genome of the sponge Oopsacas minuta (Hexactinellida) is lacking key metazoan core genes.</title>
        <authorList>
            <person name="Santini S."/>
            <person name="Schenkelaars Q."/>
            <person name="Jourda C."/>
            <person name="Duchesne M."/>
            <person name="Belahbib H."/>
            <person name="Rocher C."/>
            <person name="Selva M."/>
            <person name="Riesgo A."/>
            <person name="Vervoort M."/>
            <person name="Leys S.P."/>
            <person name="Kodjabachian L."/>
            <person name="Le Bivic A."/>
            <person name="Borchiellini C."/>
            <person name="Claverie J.M."/>
            <person name="Renard E."/>
        </authorList>
    </citation>
    <scope>NUCLEOTIDE SEQUENCE [LARGE SCALE GENOMIC DNA]</scope>
    <source>
        <strain evidence="1">SPO-2</strain>
    </source>
</reference>
<organism evidence="1 2">
    <name type="scientific">Oopsacas minuta</name>
    <dbReference type="NCBI Taxonomy" id="111878"/>
    <lineage>
        <taxon>Eukaryota</taxon>
        <taxon>Metazoa</taxon>
        <taxon>Porifera</taxon>
        <taxon>Hexactinellida</taxon>
        <taxon>Hexasterophora</taxon>
        <taxon>Lyssacinosida</taxon>
        <taxon>Leucopsacidae</taxon>
        <taxon>Oopsacas</taxon>
    </lineage>
</organism>